<reference evidence="1" key="1">
    <citation type="submission" date="2021-08" db="EMBL/GenBank/DDBJ databases">
        <title>WGS assembly of Ceratopteris richardii.</title>
        <authorList>
            <person name="Marchant D.B."/>
            <person name="Chen G."/>
            <person name="Jenkins J."/>
            <person name="Shu S."/>
            <person name="Leebens-Mack J."/>
            <person name="Grimwood J."/>
            <person name="Schmutz J."/>
            <person name="Soltis P."/>
            <person name="Soltis D."/>
            <person name="Chen Z.-H."/>
        </authorList>
    </citation>
    <scope>NUCLEOTIDE SEQUENCE</scope>
    <source>
        <strain evidence="1">Whitten #5841</strain>
        <tissue evidence="1">Leaf</tissue>
    </source>
</reference>
<evidence type="ECO:0000313" key="2">
    <source>
        <dbReference type="Proteomes" id="UP000825935"/>
    </source>
</evidence>
<dbReference type="AlphaFoldDB" id="A0A8T2RUP9"/>
<dbReference type="InterPro" id="IPR035892">
    <property type="entry name" value="C2_domain_sf"/>
</dbReference>
<protein>
    <submittedName>
        <fullName evidence="1">Uncharacterized protein</fullName>
    </submittedName>
</protein>
<dbReference type="EMBL" id="CM035429">
    <property type="protein sequence ID" value="KAH7299474.1"/>
    <property type="molecule type" value="Genomic_DNA"/>
</dbReference>
<proteinExistence type="predicted"/>
<name>A0A8T2RUP9_CERRI</name>
<evidence type="ECO:0000313" key="1">
    <source>
        <dbReference type="EMBL" id="KAH7299474.1"/>
    </source>
</evidence>
<dbReference type="PANTHER" id="PTHR47052:SF3">
    <property type="entry name" value="INGRESSION PROTEIN 1"/>
    <property type="match status" value="1"/>
</dbReference>
<accession>A0A8T2RUP9</accession>
<organism evidence="1 2">
    <name type="scientific">Ceratopteris richardii</name>
    <name type="common">Triangle waterfern</name>
    <dbReference type="NCBI Taxonomy" id="49495"/>
    <lineage>
        <taxon>Eukaryota</taxon>
        <taxon>Viridiplantae</taxon>
        <taxon>Streptophyta</taxon>
        <taxon>Embryophyta</taxon>
        <taxon>Tracheophyta</taxon>
        <taxon>Polypodiopsida</taxon>
        <taxon>Polypodiidae</taxon>
        <taxon>Polypodiales</taxon>
        <taxon>Pteridineae</taxon>
        <taxon>Pteridaceae</taxon>
        <taxon>Parkerioideae</taxon>
        <taxon>Ceratopteris</taxon>
    </lineage>
</organism>
<dbReference type="Proteomes" id="UP000825935">
    <property type="component" value="Chromosome 24"/>
</dbReference>
<dbReference type="InterPro" id="IPR052981">
    <property type="entry name" value="Ingression_C2_domain"/>
</dbReference>
<dbReference type="PANTHER" id="PTHR47052">
    <property type="entry name" value="CONSERVED SERINE PROLINE-RICH PROTEIN (AFU_ORTHOLOGUE AFUA_2G01790)"/>
    <property type="match status" value="1"/>
</dbReference>
<dbReference type="OrthoDB" id="270970at2759"/>
<dbReference type="SUPFAM" id="SSF49562">
    <property type="entry name" value="C2 domain (Calcium/lipid-binding domain, CaLB)"/>
    <property type="match status" value="1"/>
</dbReference>
<keyword evidence="2" id="KW-1185">Reference proteome</keyword>
<comment type="caution">
    <text evidence="1">The sequence shown here is derived from an EMBL/GenBank/DDBJ whole genome shotgun (WGS) entry which is preliminary data.</text>
</comment>
<gene>
    <name evidence="1" type="ORF">KP509_24G013600</name>
</gene>
<sequence length="109" mass="12429">MNLCCCSPHVISTVKDHPLTTFRYSCRPSRYNVVLESGRRGCSYMAVQDHLIDIIVIGCTNLRDIKIISKQNPYVVLEYGDSNYRTMIDRLCARHPIFNDTAGRWSSGT</sequence>